<gene>
    <name evidence="2" type="ORF">GLW30_13840</name>
</gene>
<evidence type="ECO:0000256" key="1">
    <source>
        <dbReference type="SAM" id="MobiDB-lite"/>
    </source>
</evidence>
<feature type="compositionally biased region" description="Basic and acidic residues" evidence="1">
    <location>
        <begin position="186"/>
        <end position="197"/>
    </location>
</feature>
<dbReference type="AlphaFoldDB" id="A0A6B1IQG0"/>
<evidence type="ECO:0000313" key="2">
    <source>
        <dbReference type="EMBL" id="MYL68807.1"/>
    </source>
</evidence>
<dbReference type="EMBL" id="WMFC01000022">
    <property type="protein sequence ID" value="MYL68807.1"/>
    <property type="molecule type" value="Genomic_DNA"/>
</dbReference>
<organism evidence="2 3">
    <name type="scientific">Halorubrum distributum</name>
    <dbReference type="NCBI Taxonomy" id="29283"/>
    <lineage>
        <taxon>Archaea</taxon>
        <taxon>Methanobacteriati</taxon>
        <taxon>Methanobacteriota</taxon>
        <taxon>Stenosarchaea group</taxon>
        <taxon>Halobacteria</taxon>
        <taxon>Halobacteriales</taxon>
        <taxon>Haloferacaceae</taxon>
        <taxon>Halorubrum</taxon>
        <taxon>Halorubrum distributum group</taxon>
    </lineage>
</organism>
<accession>A0A6B1IQG0</accession>
<evidence type="ECO:0000313" key="3">
    <source>
        <dbReference type="Proteomes" id="UP000452321"/>
    </source>
</evidence>
<feature type="compositionally biased region" description="Polar residues" evidence="1">
    <location>
        <begin position="150"/>
        <end position="159"/>
    </location>
</feature>
<proteinExistence type="predicted"/>
<sequence>MTITNGTETVTIPSRFLSYTPGYNELSRTPTRYDGSVLYLDGRERGENVVVIEEQSLVDDGTVRLTVLQNEYRRSGTQRATVELYPTNSTSTDGIPTGEVNITIPTRLNASTYWDGAIGDESVYTGVEDDRYAEGVHGLTLRANSDDTRVNTVGIQESPNEGPVRENVRSPSAGDPGDDPTPDISMRVDDLTDRRSNSPDFYVSYDYGGQFDEIEVSATSTESTARVTRSLSSGRNGTSLSPTFGDGQEFAVTVRAIRGGQTVAQRTIYTFADTQNPIENDDLSRSDSASIEDYVIEDQSNKNDVRYRFNYDVSQTGSFSEGRFYVLNRNGNGASGSRNTTDRSVNNFRVEPGDGTNTPYKVSILVLDANGVVVDSRTVDDTADGTDP</sequence>
<name>A0A6B1IQG0_9EURY</name>
<dbReference type="Proteomes" id="UP000452321">
    <property type="component" value="Unassembled WGS sequence"/>
</dbReference>
<protein>
    <submittedName>
        <fullName evidence="2">PKD domain-containing protein</fullName>
    </submittedName>
</protein>
<reference evidence="2 3" key="1">
    <citation type="submission" date="2019-11" db="EMBL/GenBank/DDBJ databases">
        <title>Genome sequences of 17 halophilic strains isolated from different environments.</title>
        <authorList>
            <person name="Furrow R.E."/>
        </authorList>
    </citation>
    <scope>NUCLEOTIDE SEQUENCE [LARGE SCALE GENOMIC DNA]</scope>
    <source>
        <strain evidence="2 3">22502_06_Cabo</strain>
    </source>
</reference>
<feature type="region of interest" description="Disordered" evidence="1">
    <location>
        <begin position="331"/>
        <end position="352"/>
    </location>
</feature>
<feature type="region of interest" description="Disordered" evidence="1">
    <location>
        <begin position="149"/>
        <end position="198"/>
    </location>
</feature>
<comment type="caution">
    <text evidence="2">The sequence shown here is derived from an EMBL/GenBank/DDBJ whole genome shotgun (WGS) entry which is preliminary data.</text>
</comment>